<proteinExistence type="predicted"/>
<feature type="chain" id="PRO_5045858933" evidence="1">
    <location>
        <begin position="19"/>
        <end position="122"/>
    </location>
</feature>
<name>A0ABY8EFP6_9FIRM</name>
<evidence type="ECO:0000313" key="3">
    <source>
        <dbReference type="EMBL" id="WFD10675.1"/>
    </source>
</evidence>
<organism evidence="3 4">
    <name type="scientific">Tepidibacter hydrothermalis</name>
    <dbReference type="NCBI Taxonomy" id="3036126"/>
    <lineage>
        <taxon>Bacteria</taxon>
        <taxon>Bacillati</taxon>
        <taxon>Bacillota</taxon>
        <taxon>Clostridia</taxon>
        <taxon>Peptostreptococcales</taxon>
        <taxon>Peptostreptococcaceae</taxon>
        <taxon>Tepidibacter</taxon>
    </lineage>
</organism>
<protein>
    <submittedName>
        <fullName evidence="3">FMN-binding protein</fullName>
    </submittedName>
</protein>
<evidence type="ECO:0000259" key="2">
    <source>
        <dbReference type="SMART" id="SM00900"/>
    </source>
</evidence>
<dbReference type="Proteomes" id="UP001222800">
    <property type="component" value="Chromosome"/>
</dbReference>
<reference evidence="3 4" key="1">
    <citation type="submission" date="2023-03" db="EMBL/GenBank/DDBJ databases">
        <title>Complete genome sequence of Tepidibacter sp. SWIR-1, isolated from a deep-sea hydrothermal vent.</title>
        <authorList>
            <person name="Li X."/>
        </authorList>
    </citation>
    <scope>NUCLEOTIDE SEQUENCE [LARGE SCALE GENOMIC DNA]</scope>
    <source>
        <strain evidence="3 4">SWIR-1</strain>
    </source>
</reference>
<gene>
    <name evidence="3" type="ORF">P4S50_00980</name>
</gene>
<dbReference type="InterPro" id="IPR007329">
    <property type="entry name" value="FMN-bd"/>
</dbReference>
<evidence type="ECO:0000256" key="1">
    <source>
        <dbReference type="SAM" id="SignalP"/>
    </source>
</evidence>
<dbReference type="Pfam" id="PF04205">
    <property type="entry name" value="FMN_bind"/>
    <property type="match status" value="1"/>
</dbReference>
<dbReference type="Gene3D" id="3.90.1010.20">
    <property type="match status" value="1"/>
</dbReference>
<dbReference type="PROSITE" id="PS51257">
    <property type="entry name" value="PROKAR_LIPOPROTEIN"/>
    <property type="match status" value="1"/>
</dbReference>
<keyword evidence="4" id="KW-1185">Reference proteome</keyword>
<dbReference type="EMBL" id="CP120733">
    <property type="protein sequence ID" value="WFD10675.1"/>
    <property type="molecule type" value="Genomic_DNA"/>
</dbReference>
<feature type="domain" description="FMN-binding" evidence="2">
    <location>
        <begin position="46"/>
        <end position="120"/>
    </location>
</feature>
<dbReference type="SMART" id="SM00900">
    <property type="entry name" value="FMN_bind"/>
    <property type="match status" value="1"/>
</dbReference>
<evidence type="ECO:0000313" key="4">
    <source>
        <dbReference type="Proteomes" id="UP001222800"/>
    </source>
</evidence>
<keyword evidence="1" id="KW-0732">Signal</keyword>
<feature type="signal peptide" evidence="1">
    <location>
        <begin position="1"/>
        <end position="18"/>
    </location>
</feature>
<accession>A0ABY8EFP6</accession>
<dbReference type="RefSeq" id="WP_277732642.1">
    <property type="nucleotide sequence ID" value="NZ_CP120733.1"/>
</dbReference>
<sequence length="122" mass="13383">MKRLKSICLFAIITSLFATGCASKEVSIMNEESTYKNGTYIGEGKGKDSTIKVEVTLEDDKITDIKMVSQNDTAGYADKAFENIKKEILENEDYNVDNVSGATKTTKGITDAIQNALENSQK</sequence>